<organism evidence="6 7">
    <name type="scientific">Plenodomus tracheiphilus IPT5</name>
    <dbReference type="NCBI Taxonomy" id="1408161"/>
    <lineage>
        <taxon>Eukaryota</taxon>
        <taxon>Fungi</taxon>
        <taxon>Dikarya</taxon>
        <taxon>Ascomycota</taxon>
        <taxon>Pezizomycotina</taxon>
        <taxon>Dothideomycetes</taxon>
        <taxon>Pleosporomycetidae</taxon>
        <taxon>Pleosporales</taxon>
        <taxon>Pleosporineae</taxon>
        <taxon>Leptosphaeriaceae</taxon>
        <taxon>Plenodomus</taxon>
    </lineage>
</organism>
<evidence type="ECO:0000313" key="7">
    <source>
        <dbReference type="Proteomes" id="UP000799423"/>
    </source>
</evidence>
<evidence type="ECO:0000256" key="3">
    <source>
        <dbReference type="ARBA" id="ARBA00013252"/>
    </source>
</evidence>
<protein>
    <recommendedName>
        <fullName evidence="3">4a-hydroxytetrahydrobiopterin dehydratase</fullName>
        <ecNumber evidence="3">4.2.1.96</ecNumber>
    </recommendedName>
    <alternativeName>
        <fullName evidence="5">4-alpha-hydroxy-tetrahydropterin dehydratase</fullName>
    </alternativeName>
</protein>
<evidence type="ECO:0000256" key="4">
    <source>
        <dbReference type="ARBA" id="ARBA00023239"/>
    </source>
</evidence>
<dbReference type="EMBL" id="MU006297">
    <property type="protein sequence ID" value="KAF2853015.1"/>
    <property type="molecule type" value="Genomic_DNA"/>
</dbReference>
<dbReference type="AlphaFoldDB" id="A0A6A7BEV2"/>
<dbReference type="PANTHER" id="PTHR12599">
    <property type="entry name" value="PTERIN-4-ALPHA-CARBINOLAMINE DEHYDRATASE"/>
    <property type="match status" value="1"/>
</dbReference>
<evidence type="ECO:0000256" key="1">
    <source>
        <dbReference type="ARBA" id="ARBA00001554"/>
    </source>
</evidence>
<accession>A0A6A7BEV2</accession>
<dbReference type="InterPro" id="IPR001533">
    <property type="entry name" value="Pterin_deHydtase"/>
</dbReference>
<comment type="similarity">
    <text evidence="2">Belongs to the pterin-4-alpha-carbinolamine dehydratase family.</text>
</comment>
<dbReference type="Proteomes" id="UP000799423">
    <property type="component" value="Unassembled WGS sequence"/>
</dbReference>
<name>A0A6A7BEV2_9PLEO</name>
<evidence type="ECO:0000313" key="6">
    <source>
        <dbReference type="EMBL" id="KAF2853015.1"/>
    </source>
</evidence>
<reference evidence="6" key="1">
    <citation type="submission" date="2020-01" db="EMBL/GenBank/DDBJ databases">
        <authorList>
            <consortium name="DOE Joint Genome Institute"/>
            <person name="Haridas S."/>
            <person name="Albert R."/>
            <person name="Binder M."/>
            <person name="Bloem J."/>
            <person name="Labutti K."/>
            <person name="Salamov A."/>
            <person name="Andreopoulos B."/>
            <person name="Baker S.E."/>
            <person name="Barry K."/>
            <person name="Bills G."/>
            <person name="Bluhm B.H."/>
            <person name="Cannon C."/>
            <person name="Castanera R."/>
            <person name="Culley D.E."/>
            <person name="Daum C."/>
            <person name="Ezra D."/>
            <person name="Gonzalez J.B."/>
            <person name="Henrissat B."/>
            <person name="Kuo A."/>
            <person name="Liang C."/>
            <person name="Lipzen A."/>
            <person name="Lutzoni F."/>
            <person name="Magnuson J."/>
            <person name="Mondo S."/>
            <person name="Nolan M."/>
            <person name="Ohm R."/>
            <person name="Pangilinan J."/>
            <person name="Park H.-J."/>
            <person name="Ramirez L."/>
            <person name="Alfaro M."/>
            <person name="Sun H."/>
            <person name="Tritt A."/>
            <person name="Yoshinaga Y."/>
            <person name="Zwiers L.-H."/>
            <person name="Turgeon B.G."/>
            <person name="Goodwin S.B."/>
            <person name="Spatafora J.W."/>
            <person name="Crous P.W."/>
            <person name="Grigoriev I.V."/>
        </authorList>
    </citation>
    <scope>NUCLEOTIDE SEQUENCE</scope>
    <source>
        <strain evidence="6">IPT5</strain>
    </source>
</reference>
<dbReference type="GO" id="GO:0006729">
    <property type="term" value="P:tetrahydrobiopterin biosynthetic process"/>
    <property type="evidence" value="ECO:0007669"/>
    <property type="project" value="InterPro"/>
</dbReference>
<dbReference type="CDD" id="cd00488">
    <property type="entry name" value="PCD_DCoH"/>
    <property type="match status" value="1"/>
</dbReference>
<evidence type="ECO:0000256" key="5">
    <source>
        <dbReference type="ARBA" id="ARBA00030497"/>
    </source>
</evidence>
<sequence>MTHLRLLSHALPSQLEKIFSTVVFSQGQPADLPNRVKILMSTWRITNFGKGLTRSFTFKSFQEAWEFMSIVAAKCKTLNHHPTWTNTYNQVRIIWTTHKPEGLSAKDVEMAEFCNQTADKLVRQRKGPTSLG</sequence>
<dbReference type="EC" id="4.2.1.96" evidence="3"/>
<evidence type="ECO:0000256" key="2">
    <source>
        <dbReference type="ARBA" id="ARBA00006472"/>
    </source>
</evidence>
<dbReference type="Gene3D" id="3.30.1360.20">
    <property type="entry name" value="Transcriptional coactivator/pterin dehydratase"/>
    <property type="match status" value="1"/>
</dbReference>
<dbReference type="GO" id="GO:0008124">
    <property type="term" value="F:4-alpha-hydroxytetrahydrobiopterin dehydratase activity"/>
    <property type="evidence" value="ECO:0007669"/>
    <property type="project" value="UniProtKB-EC"/>
</dbReference>
<dbReference type="SUPFAM" id="SSF55248">
    <property type="entry name" value="PCD-like"/>
    <property type="match status" value="1"/>
</dbReference>
<keyword evidence="4" id="KW-0456">Lyase</keyword>
<keyword evidence="7" id="KW-1185">Reference proteome</keyword>
<comment type="catalytic activity">
    <reaction evidence="1">
        <text>(4aS,6R)-4a-hydroxy-L-erythro-5,6,7,8-tetrahydrobiopterin = (6R)-L-erythro-6,7-dihydrobiopterin + H2O</text>
        <dbReference type="Rhea" id="RHEA:11920"/>
        <dbReference type="ChEBI" id="CHEBI:15377"/>
        <dbReference type="ChEBI" id="CHEBI:15642"/>
        <dbReference type="ChEBI" id="CHEBI:43120"/>
        <dbReference type="EC" id="4.2.1.96"/>
    </reaction>
</comment>
<gene>
    <name evidence="6" type="ORF">T440DRAFT_488000</name>
</gene>
<proteinExistence type="inferred from homology"/>
<dbReference type="OrthoDB" id="277398at2759"/>
<dbReference type="InterPro" id="IPR036428">
    <property type="entry name" value="PCD_sf"/>
</dbReference>
<dbReference type="Pfam" id="PF01329">
    <property type="entry name" value="Pterin_4a"/>
    <property type="match status" value="1"/>
</dbReference>
<dbReference type="PANTHER" id="PTHR12599:SF0">
    <property type="entry name" value="PTERIN-4-ALPHA-CARBINOLAMINE DEHYDRATASE"/>
    <property type="match status" value="1"/>
</dbReference>